<evidence type="ECO:0000313" key="10">
    <source>
        <dbReference type="EMBL" id="KAK1346640.1"/>
    </source>
</evidence>
<accession>A0AA40ICK5</accession>
<dbReference type="Gene3D" id="1.10.340.70">
    <property type="match status" value="1"/>
</dbReference>
<evidence type="ECO:0000259" key="9">
    <source>
        <dbReference type="PROSITE" id="PS50994"/>
    </source>
</evidence>
<keyword evidence="3" id="KW-0540">Nuclease</keyword>
<dbReference type="AlphaFoldDB" id="A0AA40ICK5"/>
<keyword evidence="6" id="KW-0695">RNA-directed DNA polymerase</keyword>
<reference evidence="10" key="1">
    <citation type="submission" date="2023-06" db="EMBL/GenBank/DDBJ databases">
        <title>Reference genome for the Northern bat (Eptesicus nilssonii), a most northern bat species.</title>
        <authorList>
            <person name="Laine V.N."/>
            <person name="Pulliainen A.T."/>
            <person name="Lilley T.M."/>
        </authorList>
    </citation>
    <scope>NUCLEOTIDE SEQUENCE</scope>
    <source>
        <strain evidence="10">BLF_Eptnil</strain>
        <tissue evidence="10">Kidney</tissue>
    </source>
</reference>
<evidence type="ECO:0000256" key="3">
    <source>
        <dbReference type="ARBA" id="ARBA00022722"/>
    </source>
</evidence>
<evidence type="ECO:0000256" key="2">
    <source>
        <dbReference type="ARBA" id="ARBA00022695"/>
    </source>
</evidence>
<dbReference type="InterPro" id="IPR043128">
    <property type="entry name" value="Rev_trsase/Diguanyl_cyclase"/>
</dbReference>
<dbReference type="InterPro" id="IPR001584">
    <property type="entry name" value="Integrase_cat-core"/>
</dbReference>
<dbReference type="PANTHER" id="PTHR41694">
    <property type="entry name" value="ENDOGENOUS RETROVIRUS GROUP K MEMBER POL PROTEIN"/>
    <property type="match status" value="1"/>
</dbReference>
<dbReference type="Pfam" id="PF00075">
    <property type="entry name" value="RNase_H"/>
    <property type="match status" value="1"/>
</dbReference>
<dbReference type="GO" id="GO:0003964">
    <property type="term" value="F:RNA-directed DNA polymerase activity"/>
    <property type="evidence" value="ECO:0007669"/>
    <property type="project" value="UniProtKB-KW"/>
</dbReference>
<comment type="caution">
    <text evidence="10">The sequence shown here is derived from an EMBL/GenBank/DDBJ whole genome shotgun (WGS) entry which is preliminary data.</text>
</comment>
<name>A0AA40ICK5_CNENI</name>
<dbReference type="SUPFAM" id="SSF56672">
    <property type="entry name" value="DNA/RNA polymerases"/>
    <property type="match status" value="1"/>
</dbReference>
<dbReference type="InterPro" id="IPR041577">
    <property type="entry name" value="RT_RNaseH_2"/>
</dbReference>
<dbReference type="InterPro" id="IPR002156">
    <property type="entry name" value="RNaseH_domain"/>
</dbReference>
<dbReference type="SUPFAM" id="SSF53098">
    <property type="entry name" value="Ribonuclease H-like"/>
    <property type="match status" value="2"/>
</dbReference>
<dbReference type="InterPro" id="IPR040643">
    <property type="entry name" value="MLVIN_C"/>
</dbReference>
<dbReference type="PANTHER" id="PTHR41694:SF5">
    <property type="entry name" value="RIBONUCLEASE H"/>
    <property type="match status" value="1"/>
</dbReference>
<dbReference type="Proteomes" id="UP001177744">
    <property type="component" value="Unassembled WGS sequence"/>
</dbReference>
<evidence type="ECO:0000259" key="8">
    <source>
        <dbReference type="PROSITE" id="PS50879"/>
    </source>
</evidence>
<feature type="region of interest" description="Disordered" evidence="7">
    <location>
        <begin position="743"/>
        <end position="764"/>
    </location>
</feature>
<dbReference type="Gene3D" id="3.30.420.10">
    <property type="entry name" value="Ribonuclease H-like superfamily/Ribonuclease H"/>
    <property type="match status" value="2"/>
</dbReference>
<dbReference type="InterPro" id="IPR036397">
    <property type="entry name" value="RNaseH_sf"/>
</dbReference>
<feature type="domain" description="RNase H type-1" evidence="8">
    <location>
        <begin position="198"/>
        <end position="344"/>
    </location>
</feature>
<dbReference type="GO" id="GO:0015074">
    <property type="term" value="P:DNA integration"/>
    <property type="evidence" value="ECO:0007669"/>
    <property type="project" value="InterPro"/>
</dbReference>
<dbReference type="EMBL" id="JAULJE010000001">
    <property type="protein sequence ID" value="KAK1346640.1"/>
    <property type="molecule type" value="Genomic_DNA"/>
</dbReference>
<evidence type="ECO:0000256" key="4">
    <source>
        <dbReference type="ARBA" id="ARBA00022759"/>
    </source>
</evidence>
<keyword evidence="2" id="KW-0548">Nucleotidyltransferase</keyword>
<organism evidence="10 11">
    <name type="scientific">Cnephaeus nilssonii</name>
    <name type="common">Northern bat</name>
    <name type="synonym">Eptesicus nilssonii</name>
    <dbReference type="NCBI Taxonomy" id="3371016"/>
    <lineage>
        <taxon>Eukaryota</taxon>
        <taxon>Metazoa</taxon>
        <taxon>Chordata</taxon>
        <taxon>Craniata</taxon>
        <taxon>Vertebrata</taxon>
        <taxon>Euteleostomi</taxon>
        <taxon>Mammalia</taxon>
        <taxon>Eutheria</taxon>
        <taxon>Laurasiatheria</taxon>
        <taxon>Chiroptera</taxon>
        <taxon>Yangochiroptera</taxon>
        <taxon>Vespertilionidae</taxon>
        <taxon>Cnephaeus</taxon>
    </lineage>
</organism>
<dbReference type="Pfam" id="PF17919">
    <property type="entry name" value="RT_RNaseH_2"/>
    <property type="match status" value="1"/>
</dbReference>
<keyword evidence="4" id="KW-0255">Endonuclease</keyword>
<dbReference type="Gene3D" id="3.10.20.370">
    <property type="match status" value="1"/>
</dbReference>
<keyword evidence="1" id="KW-0808">Transferase</keyword>
<evidence type="ECO:0000256" key="7">
    <source>
        <dbReference type="SAM" id="MobiDB-lite"/>
    </source>
</evidence>
<dbReference type="InterPro" id="IPR012337">
    <property type="entry name" value="RNaseH-like_sf"/>
</dbReference>
<proteinExistence type="predicted"/>
<feature type="compositionally biased region" description="Polar residues" evidence="7">
    <location>
        <begin position="755"/>
        <end position="764"/>
    </location>
</feature>
<sequence length="764" mass="85024">MARPLYEALRGKEKAPIEWGPEQEKAFITIKAKLTEAPALGLPDVTRDFNLFVHENSAVALGVLTQEFGPWQRPVAYLSKRIDPVASGWPPCLRALAATALLVKEADKLTLGQNLNVKVPHAVVTLMEAKGQHWLTHARMTQYQWVLCENPQVPLEAVRTLNPATFLPIAEGAPEHDCLEVLEEVYSSWPDLRDRPLQNADLVLFTDGSSFLDEGKRRARYAVVSNFETTEAQALPEGWSAQRAELWALVRALELSKSKKANIYTDLRYAFATLHIHGAIYKERGLLTAGGKGTKNQNEILKLLEAVWEPKEIAVIHCKGHQKGKDSVSEGNQRADAAAKLAAKEQVAPSRIMLAPELPEPPNYTPQEEEWAQQEGSKRTKEGWWILPDHRVCVPEQLAHVLQQHELTHLGKAALEALLGRYYLIARLPSLCASVSQRCLLCAQNNAKQGPVGPIGVQRCGQAPFEDLEVDFTEIGPSRGNKYLLIFVCTFSGWVEAYPTRTEKAREVTKALLKDIIPRYGMPLTIGSDNGPAFVAEIVQQVAKALGIKWNLHTAYRPQSSGKVECMNRTLKQAMAKLCQEQLTLDRYLASCTLAGTLCPKGQGFSPFEILYGRPPPSIWPKGDLGEIGNLEIQKQLQGLGKTVFEVHRWVIDLLPISLGTAVHPYKPGDQVWVKDWEKEPLKPTWKGPYPVILTTPTALKVAGLNTWIHHSRVKAAHQPSDIQSEWKVTSDQKHPLRITLKKTADLAEHPAPRNSDNTLLNSP</sequence>
<dbReference type="InterPro" id="IPR015416">
    <property type="entry name" value="Znf_H2C2_histone_UAS-bd"/>
</dbReference>
<dbReference type="Gene3D" id="2.30.30.850">
    <property type="match status" value="1"/>
</dbReference>
<dbReference type="Pfam" id="PF09337">
    <property type="entry name" value="zf-H2C2"/>
    <property type="match status" value="1"/>
</dbReference>
<keyword evidence="5" id="KW-0378">Hydrolase</keyword>
<dbReference type="Pfam" id="PF18697">
    <property type="entry name" value="MLVIN_C"/>
    <property type="match status" value="1"/>
</dbReference>
<evidence type="ECO:0000256" key="1">
    <source>
        <dbReference type="ARBA" id="ARBA00022679"/>
    </source>
</evidence>
<evidence type="ECO:0000256" key="5">
    <source>
        <dbReference type="ARBA" id="ARBA00022801"/>
    </source>
</evidence>
<dbReference type="GO" id="GO:0003676">
    <property type="term" value="F:nucleic acid binding"/>
    <property type="evidence" value="ECO:0007669"/>
    <property type="project" value="InterPro"/>
</dbReference>
<gene>
    <name evidence="10" type="ORF">QTO34_000500</name>
</gene>
<feature type="compositionally biased region" description="Basic and acidic residues" evidence="7">
    <location>
        <begin position="743"/>
        <end position="752"/>
    </location>
</feature>
<dbReference type="GO" id="GO:0004523">
    <property type="term" value="F:RNA-DNA hybrid ribonuclease activity"/>
    <property type="evidence" value="ECO:0007669"/>
    <property type="project" value="InterPro"/>
</dbReference>
<evidence type="ECO:0000313" key="11">
    <source>
        <dbReference type="Proteomes" id="UP001177744"/>
    </source>
</evidence>
<keyword evidence="11" id="KW-1185">Reference proteome</keyword>
<dbReference type="InterPro" id="IPR043502">
    <property type="entry name" value="DNA/RNA_pol_sf"/>
</dbReference>
<evidence type="ECO:0000256" key="6">
    <source>
        <dbReference type="ARBA" id="ARBA00022918"/>
    </source>
</evidence>
<protein>
    <submittedName>
        <fullName evidence="10">Uncharacterized protein</fullName>
    </submittedName>
</protein>
<dbReference type="Pfam" id="PF00665">
    <property type="entry name" value="rve"/>
    <property type="match status" value="1"/>
</dbReference>
<dbReference type="Gene3D" id="3.30.70.270">
    <property type="match status" value="1"/>
</dbReference>
<dbReference type="PROSITE" id="PS50879">
    <property type="entry name" value="RNASE_H_1"/>
    <property type="match status" value="1"/>
</dbReference>
<feature type="domain" description="Integrase catalytic" evidence="9">
    <location>
        <begin position="460"/>
        <end position="615"/>
    </location>
</feature>
<dbReference type="PROSITE" id="PS50994">
    <property type="entry name" value="INTEGRASE"/>
    <property type="match status" value="1"/>
</dbReference>
<dbReference type="CDD" id="cd09273">
    <property type="entry name" value="RNase_HI_RT_Bel"/>
    <property type="match status" value="1"/>
</dbReference>